<evidence type="ECO:0000313" key="1">
    <source>
        <dbReference type="EMBL" id="CDS90467.1"/>
    </source>
</evidence>
<protein>
    <submittedName>
        <fullName evidence="2">Uncharacterized protein</fullName>
    </submittedName>
</protein>
<dbReference type="EMBL" id="LK932542">
    <property type="protein sequence ID" value="CDS90467.1"/>
    <property type="molecule type" value="Genomic_DNA"/>
</dbReference>
<dbReference type="RefSeq" id="WP_021360308.1">
    <property type="nucleotide sequence ID" value="NZ_BIOV01000024.1"/>
</dbReference>
<reference evidence="2" key="1">
    <citation type="submission" date="2014-07" db="EMBL/GenBank/DDBJ databases">
        <authorList>
            <person name="Monot Marc"/>
        </authorList>
    </citation>
    <scope>NUCLEOTIDE SEQUENCE</scope>
    <source>
        <strain evidence="2">7032989</strain>
    </source>
</reference>
<sequence length="54" mass="6294">MTNFEMIKSLDKDGMADFLGCADCICEYCVYEIETCVYKCFDGCKKWLDMEVEL</sequence>
<gene>
    <name evidence="2" type="ORF">BN1095_640001</name>
    <name evidence="1" type="ORF">BN1096_860001</name>
</gene>
<dbReference type="AlphaFoldDB" id="A0A069AY25"/>
<accession>A0A069AY25</accession>
<dbReference type="EMBL" id="LK933338">
    <property type="protein sequence ID" value="CDT68400.1"/>
    <property type="molecule type" value="Genomic_DNA"/>
</dbReference>
<name>A0A069AY25_CLODI</name>
<organism evidence="2">
    <name type="scientific">Clostridioides difficile</name>
    <name type="common">Peptoclostridium difficile</name>
    <dbReference type="NCBI Taxonomy" id="1496"/>
    <lineage>
        <taxon>Bacteria</taxon>
        <taxon>Bacillati</taxon>
        <taxon>Bacillota</taxon>
        <taxon>Clostridia</taxon>
        <taxon>Peptostreptococcales</taxon>
        <taxon>Peptostreptococcaceae</taxon>
        <taxon>Clostridioides</taxon>
    </lineage>
</organism>
<evidence type="ECO:0000313" key="2">
    <source>
        <dbReference type="EMBL" id="CDT68400.1"/>
    </source>
</evidence>
<proteinExistence type="predicted"/>